<accession>A0AAN8A6C5</accession>
<gene>
    <name evidence="2" type="ORF">LTR97_000120</name>
</gene>
<dbReference type="PANTHER" id="PTHR33112:SF10">
    <property type="entry name" value="TOL"/>
    <property type="match status" value="1"/>
</dbReference>
<evidence type="ECO:0000259" key="1">
    <source>
        <dbReference type="Pfam" id="PF06985"/>
    </source>
</evidence>
<dbReference type="Proteomes" id="UP001310594">
    <property type="component" value="Unassembled WGS sequence"/>
</dbReference>
<proteinExistence type="predicted"/>
<dbReference type="Pfam" id="PF06985">
    <property type="entry name" value="HET"/>
    <property type="match status" value="1"/>
</dbReference>
<dbReference type="InterPro" id="IPR010730">
    <property type="entry name" value="HET"/>
</dbReference>
<dbReference type="EMBL" id="JAVRQU010000001">
    <property type="protein sequence ID" value="KAK5707583.1"/>
    <property type="molecule type" value="Genomic_DNA"/>
</dbReference>
<dbReference type="PANTHER" id="PTHR33112">
    <property type="entry name" value="DOMAIN PROTEIN, PUTATIVE-RELATED"/>
    <property type="match status" value="1"/>
</dbReference>
<feature type="domain" description="Heterokaryon incompatibility" evidence="1">
    <location>
        <begin position="41"/>
        <end position="190"/>
    </location>
</feature>
<evidence type="ECO:0000313" key="2">
    <source>
        <dbReference type="EMBL" id="KAK5707583.1"/>
    </source>
</evidence>
<comment type="caution">
    <text evidence="2">The sequence shown here is derived from an EMBL/GenBank/DDBJ whole genome shotgun (WGS) entry which is preliminary data.</text>
</comment>
<dbReference type="AlphaFoldDB" id="A0AAN8A6C5"/>
<organism evidence="2 3">
    <name type="scientific">Elasticomyces elasticus</name>
    <dbReference type="NCBI Taxonomy" id="574655"/>
    <lineage>
        <taxon>Eukaryota</taxon>
        <taxon>Fungi</taxon>
        <taxon>Dikarya</taxon>
        <taxon>Ascomycota</taxon>
        <taxon>Pezizomycotina</taxon>
        <taxon>Dothideomycetes</taxon>
        <taxon>Dothideomycetidae</taxon>
        <taxon>Mycosphaerellales</taxon>
        <taxon>Teratosphaeriaceae</taxon>
        <taxon>Elasticomyces</taxon>
    </lineage>
</organism>
<reference evidence="2" key="1">
    <citation type="submission" date="2023-08" db="EMBL/GenBank/DDBJ databases">
        <title>Black Yeasts Isolated from many extreme environments.</title>
        <authorList>
            <person name="Coleine C."/>
            <person name="Stajich J.E."/>
            <person name="Selbmann L."/>
        </authorList>
    </citation>
    <scope>NUCLEOTIDE SEQUENCE</scope>
    <source>
        <strain evidence="2">CCFEE 5810</strain>
    </source>
</reference>
<protein>
    <recommendedName>
        <fullName evidence="1">Heterokaryon incompatibility domain-containing protein</fullName>
    </recommendedName>
</protein>
<sequence length="485" mass="54758">MRVADWRPTRLIHWSSVINGVPDSLVLCEASRGEYDVGVPYMTLSHRWTTDSQVLLQMGNLDTLRTGIDVHGLKRSVQDAILLANHLGCNYLWVDTLSIVQDDPVDLEREISQMDKVYSNAICNIAASDASTNDEGCFFARDADQIRTAFVSINANSSSSARHLLRPTRDETQSALTTCLLESRAWVFQERLLAPRAVHCTTTQLYWECREVEASETHPLGAVGGRRLKAIFREDSVDLMETVNLEHNLWSMVVSEYTQRALTFPIDKLRALAGISAVWRRLYGDQYLSGLWRSMLPAHLTWSISSTEPRRVLREQSVAPSWSWASTEGSVDLGLSGVRKEQDYLATFESARENDTVLRLRGCVAQLRWARGPEDEYFGKPQFILVEPTASEASVASLTNEDFMLAKSSVYFDDTRQIPKLIHCLPIYRMDYGAPGRRRERVLGLVLECGDKGEDRYHRLGTFEAQDPEIRALLLSPPETVVELA</sequence>
<evidence type="ECO:0000313" key="3">
    <source>
        <dbReference type="Proteomes" id="UP001310594"/>
    </source>
</evidence>
<name>A0AAN8A6C5_9PEZI</name>